<comment type="caution">
    <text evidence="1">The sequence shown here is derived from an EMBL/GenBank/DDBJ whole genome shotgun (WGS) entry which is preliminary data.</text>
</comment>
<evidence type="ECO:0000313" key="1">
    <source>
        <dbReference type="EMBL" id="KKN95762.1"/>
    </source>
</evidence>
<name>A0A0F9V7U5_9ZZZZ</name>
<reference evidence="1" key="1">
    <citation type="journal article" date="2015" name="Nature">
        <title>Complex archaea that bridge the gap between prokaryotes and eukaryotes.</title>
        <authorList>
            <person name="Spang A."/>
            <person name="Saw J.H."/>
            <person name="Jorgensen S.L."/>
            <person name="Zaremba-Niedzwiedzka K."/>
            <person name="Martijn J."/>
            <person name="Lind A.E."/>
            <person name="van Eijk R."/>
            <person name="Schleper C."/>
            <person name="Guy L."/>
            <person name="Ettema T.J."/>
        </authorList>
    </citation>
    <scope>NUCLEOTIDE SEQUENCE</scope>
</reference>
<gene>
    <name evidence="1" type="ORF">LCGC14_0176310</name>
</gene>
<organism evidence="1">
    <name type="scientific">marine sediment metagenome</name>
    <dbReference type="NCBI Taxonomy" id="412755"/>
    <lineage>
        <taxon>unclassified sequences</taxon>
        <taxon>metagenomes</taxon>
        <taxon>ecological metagenomes</taxon>
    </lineage>
</organism>
<accession>A0A0F9V7U5</accession>
<proteinExistence type="predicted"/>
<dbReference type="AlphaFoldDB" id="A0A0F9V7U5"/>
<sequence length="103" mass="11890">MKLQELQEKLLTKNIIKYDDISQIIYKICIYDSVTNDERIGVSATNAEDLIDVAKDTINEIMEKTSLFITETLAKCEDIDLVIYDGYDQVSGRYEFRVESIIL</sequence>
<protein>
    <submittedName>
        <fullName evidence="1">Uncharacterized protein</fullName>
    </submittedName>
</protein>
<dbReference type="EMBL" id="LAZR01000069">
    <property type="protein sequence ID" value="KKN95762.1"/>
    <property type="molecule type" value="Genomic_DNA"/>
</dbReference>